<comment type="caution">
    <text evidence="2">The sequence shown here is derived from an EMBL/GenBank/DDBJ whole genome shotgun (WGS) entry which is preliminary data.</text>
</comment>
<dbReference type="Pfam" id="PF20521">
    <property type="entry name" value="DUF6736"/>
    <property type="match status" value="1"/>
</dbReference>
<dbReference type="RefSeq" id="XP_056763774.1">
    <property type="nucleotide sequence ID" value="XM_056910948.1"/>
</dbReference>
<dbReference type="Proteomes" id="UP001213681">
    <property type="component" value="Unassembled WGS sequence"/>
</dbReference>
<organism evidence="2 3">
    <name type="scientific">Penicillium daleae</name>
    <dbReference type="NCBI Taxonomy" id="63821"/>
    <lineage>
        <taxon>Eukaryota</taxon>
        <taxon>Fungi</taxon>
        <taxon>Dikarya</taxon>
        <taxon>Ascomycota</taxon>
        <taxon>Pezizomycotina</taxon>
        <taxon>Eurotiomycetes</taxon>
        <taxon>Eurotiomycetidae</taxon>
        <taxon>Eurotiales</taxon>
        <taxon>Aspergillaceae</taxon>
        <taxon>Penicillium</taxon>
    </lineage>
</organism>
<keyword evidence="3" id="KW-1185">Reference proteome</keyword>
<evidence type="ECO:0000313" key="3">
    <source>
        <dbReference type="Proteomes" id="UP001213681"/>
    </source>
</evidence>
<accession>A0AAD6G0E9</accession>
<reference evidence="2" key="2">
    <citation type="journal article" date="2023" name="IMA Fungus">
        <title>Comparative genomic study of the Penicillium genus elucidates a diverse pangenome and 15 lateral gene transfer events.</title>
        <authorList>
            <person name="Petersen C."/>
            <person name="Sorensen T."/>
            <person name="Nielsen M.R."/>
            <person name="Sondergaard T.E."/>
            <person name="Sorensen J.L."/>
            <person name="Fitzpatrick D.A."/>
            <person name="Frisvad J.C."/>
            <person name="Nielsen K.L."/>
        </authorList>
    </citation>
    <scope>NUCLEOTIDE SEQUENCE</scope>
    <source>
        <strain evidence="2">IBT 16125</strain>
    </source>
</reference>
<dbReference type="InterPro" id="IPR046624">
    <property type="entry name" value="CSS2_C"/>
</dbReference>
<dbReference type="GeneID" id="81601191"/>
<reference evidence="2" key="1">
    <citation type="submission" date="2022-12" db="EMBL/GenBank/DDBJ databases">
        <authorList>
            <person name="Petersen C."/>
        </authorList>
    </citation>
    <scope>NUCLEOTIDE SEQUENCE</scope>
    <source>
        <strain evidence="2">IBT 16125</strain>
    </source>
</reference>
<proteinExistence type="predicted"/>
<evidence type="ECO:0000259" key="1">
    <source>
        <dbReference type="Pfam" id="PF20521"/>
    </source>
</evidence>
<dbReference type="EMBL" id="JAPVEA010000007">
    <property type="protein sequence ID" value="KAJ5443694.1"/>
    <property type="molecule type" value="Genomic_DNA"/>
</dbReference>
<protein>
    <recommendedName>
        <fullName evidence="1">Secreted protein CSS2 C-terminal domain-containing protein</fullName>
    </recommendedName>
</protein>
<gene>
    <name evidence="2" type="ORF">N7458_007566</name>
</gene>
<feature type="domain" description="Secreted protein CSS2 C-terminal" evidence="1">
    <location>
        <begin position="84"/>
        <end position="176"/>
    </location>
</feature>
<sequence>MVNPSKVISSLLAFGLIDRCRGEYDQGTQTVTYFPIVEDWAGEGSSLTVTVDSINANYKRDSHAHGNCDQLGSLYHRRGHLNPKIYDFIAGVIESKSDVNSCCLNFGADTEGTYFGGYAYKATTSGSNCHAQTGQKTILVAVKKCAYRLHEHGATRGCCAFTLGGTWTGHLRLSAEPTEYPATSVTC</sequence>
<dbReference type="AlphaFoldDB" id="A0AAD6G0E9"/>
<name>A0AAD6G0E9_9EURO</name>
<evidence type="ECO:0000313" key="2">
    <source>
        <dbReference type="EMBL" id="KAJ5443694.1"/>
    </source>
</evidence>